<evidence type="ECO:0000259" key="2">
    <source>
        <dbReference type="Pfam" id="PF01326"/>
    </source>
</evidence>
<dbReference type="SUPFAM" id="SSF52009">
    <property type="entry name" value="Phosphohistidine domain"/>
    <property type="match status" value="1"/>
</dbReference>
<dbReference type="GO" id="GO:0016301">
    <property type="term" value="F:kinase activity"/>
    <property type="evidence" value="ECO:0007669"/>
    <property type="project" value="UniProtKB-KW"/>
</dbReference>
<dbReference type="Gene3D" id="3.50.30.10">
    <property type="entry name" value="Phosphohistidine domain"/>
    <property type="match status" value="1"/>
</dbReference>
<dbReference type="GeneID" id="97241906"/>
<organism evidence="3 4">
    <name type="scientific">Tistrella mobilis</name>
    <dbReference type="NCBI Taxonomy" id="171437"/>
    <lineage>
        <taxon>Bacteria</taxon>
        <taxon>Pseudomonadati</taxon>
        <taxon>Pseudomonadota</taxon>
        <taxon>Alphaproteobacteria</taxon>
        <taxon>Geminicoccales</taxon>
        <taxon>Geminicoccaceae</taxon>
        <taxon>Tistrella</taxon>
    </lineage>
</organism>
<dbReference type="InterPro" id="IPR018274">
    <property type="entry name" value="PEP_util_AS"/>
</dbReference>
<dbReference type="EMBL" id="LPZR01000194">
    <property type="protein sequence ID" value="KYO50663.1"/>
    <property type="molecule type" value="Genomic_DNA"/>
</dbReference>
<dbReference type="Gene3D" id="1.20.80.30">
    <property type="match status" value="1"/>
</dbReference>
<dbReference type="Pfam" id="PF00391">
    <property type="entry name" value="PEP-utilizers"/>
    <property type="match status" value="1"/>
</dbReference>
<sequence>MTRQTVKNEGMAGPSTTIPVILPGAALAEDASAASLGNKAFNLARMAALGLPVPPGFVIGTAWCARAQDVGPSLWRPALKRLEEATGRGLGDPRRPLLLSVRSGAPVSMPGMMETLLNIGLSDVTVDGMLRLTGHPRLVWDAYRRLVAGFGEVVAGIDPAAFDADLDAIRGTVPERALDFDALRRLTRRHLDTYARAAGTAFPQDPADQLQAAIQAVFRSWQAPKARSWRALHAIADSMGTAVTVQQMVFGNAGGLSGAGVGFTRDPTTGVPGLWVDFLFNAQGEDVVAGRRSAEGHEALSAAAPHLWAELVASAARLEQAFGDMQDIEFTIEDGRLFLLQTRDGKRTPLAAARIALDLLDERLIDARTARDRLRSLDRASLAERVIATADGRVAEPLARAASASAGVTSGPIALDEAQVEAARARGEVPILVRRDAETRDVSALDRAGGLLTMRGARTSHAAVVARQLGKVCLVGCGELMIDEAAGRVVIGGRIFGTGSQITLDGNTGTVHAGALEVVTREPEDLLARIDTVLAPD</sequence>
<feature type="domain" description="Pyruvate phosphate dikinase AMP/ATP-binding" evidence="2">
    <location>
        <begin position="78"/>
        <end position="293"/>
    </location>
</feature>
<dbReference type="PROSITE" id="PS00370">
    <property type="entry name" value="PEP_ENZYMES_PHOS_SITE"/>
    <property type="match status" value="1"/>
</dbReference>
<keyword evidence="3" id="KW-0670">Pyruvate</keyword>
<accession>A0A162K7Z9</accession>
<dbReference type="RefSeq" id="WP_062767666.1">
    <property type="nucleotide sequence ID" value="NZ_CP121045.1"/>
</dbReference>
<dbReference type="InterPro" id="IPR013815">
    <property type="entry name" value="ATP_grasp_subdomain_1"/>
</dbReference>
<evidence type="ECO:0000313" key="4">
    <source>
        <dbReference type="Proteomes" id="UP000075787"/>
    </source>
</evidence>
<dbReference type="InterPro" id="IPR010121">
    <property type="entry name" value="Pyruvate_phosphate_dikinase"/>
</dbReference>
<reference evidence="3 4" key="1">
    <citation type="submission" date="2015-12" db="EMBL/GenBank/DDBJ databases">
        <title>Genome sequence of Tistrella mobilis MCCC 1A02139.</title>
        <authorList>
            <person name="Lu L."/>
            <person name="Lai Q."/>
            <person name="Shao Z."/>
            <person name="Qian P."/>
        </authorList>
    </citation>
    <scope>NUCLEOTIDE SEQUENCE [LARGE SCALE GENOMIC DNA]</scope>
    <source>
        <strain evidence="3 4">MCCC 1A02139</strain>
    </source>
</reference>
<dbReference type="PANTHER" id="PTHR22931">
    <property type="entry name" value="PHOSPHOENOLPYRUVATE DIKINASE-RELATED"/>
    <property type="match status" value="1"/>
</dbReference>
<dbReference type="Gene3D" id="1.10.189.10">
    <property type="entry name" value="Pyruvate Phosphate Dikinase, domain 2"/>
    <property type="match status" value="1"/>
</dbReference>
<comment type="caution">
    <text evidence="3">The sequence shown here is derived from an EMBL/GenBank/DDBJ whole genome shotgun (WGS) entry which is preliminary data.</text>
</comment>
<gene>
    <name evidence="3" type="ORF">AUP44_11915</name>
</gene>
<dbReference type="Proteomes" id="UP000075787">
    <property type="component" value="Unassembled WGS sequence"/>
</dbReference>
<dbReference type="InterPro" id="IPR002192">
    <property type="entry name" value="PPDK_AMP/ATP-bd"/>
</dbReference>
<dbReference type="GO" id="GO:0005524">
    <property type="term" value="F:ATP binding"/>
    <property type="evidence" value="ECO:0007669"/>
    <property type="project" value="InterPro"/>
</dbReference>
<dbReference type="SUPFAM" id="SSF56059">
    <property type="entry name" value="Glutathione synthetase ATP-binding domain-like"/>
    <property type="match status" value="1"/>
</dbReference>
<dbReference type="Gene3D" id="3.30.470.20">
    <property type="entry name" value="ATP-grasp fold, B domain"/>
    <property type="match status" value="1"/>
</dbReference>
<evidence type="ECO:0000259" key="1">
    <source>
        <dbReference type="Pfam" id="PF00391"/>
    </source>
</evidence>
<feature type="domain" description="Pyruvate phosphate dikinase AMP/ATP-binding" evidence="2">
    <location>
        <begin position="310"/>
        <end position="357"/>
    </location>
</feature>
<dbReference type="AlphaFoldDB" id="A0A162K7Z9"/>
<name>A0A162K7Z9_9PROT</name>
<feature type="domain" description="PEP-utilising enzyme mobile" evidence="1">
    <location>
        <begin position="431"/>
        <end position="509"/>
    </location>
</feature>
<evidence type="ECO:0000313" key="3">
    <source>
        <dbReference type="EMBL" id="KYO50663.1"/>
    </source>
</evidence>
<dbReference type="GO" id="GO:0050242">
    <property type="term" value="F:pyruvate, phosphate dikinase activity"/>
    <property type="evidence" value="ECO:0007669"/>
    <property type="project" value="InterPro"/>
</dbReference>
<dbReference type="InterPro" id="IPR008279">
    <property type="entry name" value="PEP-util_enz_mobile_dom"/>
</dbReference>
<keyword evidence="3" id="KW-0808">Transferase</keyword>
<dbReference type="InterPro" id="IPR036637">
    <property type="entry name" value="Phosphohistidine_dom_sf"/>
</dbReference>
<keyword evidence="3" id="KW-0418">Kinase</keyword>
<proteinExistence type="predicted"/>
<dbReference type="Pfam" id="PF01326">
    <property type="entry name" value="PPDK_N"/>
    <property type="match status" value="2"/>
</dbReference>
<protein>
    <submittedName>
        <fullName evidence="3">Pyruvate, phosphate dikinase</fullName>
    </submittedName>
</protein>
<dbReference type="Gene3D" id="3.30.1490.20">
    <property type="entry name" value="ATP-grasp fold, A domain"/>
    <property type="match status" value="1"/>
</dbReference>
<dbReference type="PANTHER" id="PTHR22931:SF9">
    <property type="entry name" value="PYRUVATE, PHOSPHATE DIKINASE 1, CHLOROPLASTIC"/>
    <property type="match status" value="1"/>
</dbReference>